<accession>A0A0P1MEH5</accession>
<keyword evidence="1 2" id="KW-0436">Ligase</keyword>
<dbReference type="HAMAP" id="MF_01867">
    <property type="entry name" value="BshC"/>
    <property type="match status" value="1"/>
</dbReference>
<evidence type="ECO:0000313" key="8">
    <source>
        <dbReference type="Proteomes" id="UP000182200"/>
    </source>
</evidence>
<dbReference type="RefSeq" id="WP_075426718.1">
    <property type="nucleotide sequence ID" value="NZ_CZVI01000028.1"/>
</dbReference>
<dbReference type="Pfam" id="PF24850">
    <property type="entry name" value="CC_BshC"/>
    <property type="match status" value="1"/>
</dbReference>
<sequence length="547" mass="63146">MQPVNFRYLFPNYGGLTLLFIDYIYNFKSVKEFYNHDFNDFDNLPSLIETVLKNYKNRGEVVQVLKRQNFSYGNHYASENLELLSRDNTLAVVTGQQVGFLSGPLYTIYKIITAIKLSHFLSEKFPDYNFVPVFYLESEDHDFFEANHAKIFNANNELIKVEFVPADGFKENYGPVGEIKFDDGIENVLQKLKDELQDSEFKEAVLSLVNSAYQKDISFVEAFARYVGELFKNFGLIFLNPNDANLKKLLTPVFEKEIDEHPKLSNRIIDVSAELEKRNYHAQAKPRAINLFLLYRGGRYPIEPADEEGMFRLKGVRFKFSKGELKHILETNPQALSPNVILRPICQDTLLPTISYIAGPSEIAYFAQLKPAYVYFGVPMPVIFPRISATLIEPKVRKVLEKYNINIHEIFSDFPSVAKKITAESLDVDIDGFFHTVRSRIESLLGEIKDFVSNIEPSLGGAVDNSSSKILYHINSIYEKTINMNQKRNEIVAKQIEKLKLNLLPEDELQERVLNITYFLNKYGPSLINRLFDDLEMFEFNHQILYL</sequence>
<proteinExistence type="inferred from homology"/>
<dbReference type="Proteomes" id="UP000182011">
    <property type="component" value="Unassembled WGS sequence"/>
</dbReference>
<accession>A0A0S4NF53</accession>
<dbReference type="EMBL" id="CZVI01000028">
    <property type="protein sequence ID" value="CUS92475.1"/>
    <property type="molecule type" value="Genomic_DNA"/>
</dbReference>
<dbReference type="GO" id="GO:0016874">
    <property type="term" value="F:ligase activity"/>
    <property type="evidence" value="ECO:0007669"/>
    <property type="project" value="UniProtKB-UniRule"/>
</dbReference>
<feature type="domain" description="Bacillithiol biosynthesis BshC C-terminal coiled-coil" evidence="4">
    <location>
        <begin position="389"/>
        <end position="547"/>
    </location>
</feature>
<evidence type="ECO:0000256" key="1">
    <source>
        <dbReference type="ARBA" id="ARBA00022598"/>
    </source>
</evidence>
<evidence type="ECO:0000259" key="4">
    <source>
        <dbReference type="Pfam" id="PF24850"/>
    </source>
</evidence>
<dbReference type="InterPro" id="IPR055398">
    <property type="entry name" value="Rossmann-like_BshC"/>
</dbReference>
<dbReference type="Pfam" id="PF10079">
    <property type="entry name" value="Rossmann-like_BshC"/>
    <property type="match status" value="1"/>
</dbReference>
<dbReference type="AlphaFoldDB" id="A0A0P1MEH5"/>
<accession>A0A0P1LZI4</accession>
<organism evidence="6 7">
    <name type="scientific">Candidatus Kryptonium thompsonii</name>
    <dbReference type="NCBI Taxonomy" id="1633631"/>
    <lineage>
        <taxon>Bacteria</taxon>
        <taxon>Pseudomonadati</taxon>
        <taxon>Candidatus Kryptoniota</taxon>
        <taxon>Candidatus Kryptonium</taxon>
    </lineage>
</organism>
<accession>A0A0N7MUA2</accession>
<dbReference type="InterPro" id="IPR011199">
    <property type="entry name" value="Bacillithiol_biosynth_BshC"/>
</dbReference>
<dbReference type="Proteomes" id="UP000182200">
    <property type="component" value="Unassembled WGS sequence"/>
</dbReference>
<reference evidence="6 7" key="2">
    <citation type="submission" date="2015-11" db="EMBL/GenBank/DDBJ databases">
        <authorList>
            <person name="Zhang Y."/>
            <person name="Guo Z."/>
        </authorList>
    </citation>
    <scope>NUCLEOTIDE SEQUENCE [LARGE SCALE GENOMIC DNA]</scope>
    <source>
        <strain evidence="6">JGI-4</strain>
    </source>
</reference>
<dbReference type="InterPro" id="IPR055399">
    <property type="entry name" value="CC_BshC"/>
</dbReference>
<dbReference type="OrthoDB" id="9765151at2"/>
<accession>A0A0N7MNR5</accession>
<evidence type="ECO:0000313" key="7">
    <source>
        <dbReference type="Proteomes" id="UP000182011"/>
    </source>
</evidence>
<dbReference type="PIRSF" id="PIRSF012535">
    <property type="entry name" value="UCP012535"/>
    <property type="match status" value="1"/>
</dbReference>
<gene>
    <name evidence="2" type="primary">bshC</name>
    <name evidence="6" type="ORF">JGI4_02209</name>
    <name evidence="5" type="ORF">JGI8_01686</name>
</gene>
<dbReference type="NCBIfam" id="TIGR03998">
    <property type="entry name" value="thiol_BshC"/>
    <property type="match status" value="1"/>
</dbReference>
<evidence type="ECO:0000256" key="2">
    <source>
        <dbReference type="HAMAP-Rule" id="MF_01867"/>
    </source>
</evidence>
<keyword evidence="8" id="KW-1185">Reference proteome</keyword>
<name>A0A0P1MEH5_9BACT</name>
<accession>A0A0P1LIY8</accession>
<comment type="similarity">
    <text evidence="2">Belongs to the BshC family.</text>
</comment>
<dbReference type="EC" id="6.-.-.-" evidence="2"/>
<accession>A0A0P1M4X6</accession>
<evidence type="ECO:0000259" key="3">
    <source>
        <dbReference type="Pfam" id="PF10079"/>
    </source>
</evidence>
<protein>
    <recommendedName>
        <fullName evidence="2">Putative cysteine ligase BshC</fullName>
        <ecNumber evidence="2">6.-.-.-</ecNumber>
    </recommendedName>
</protein>
<feature type="domain" description="Bacillithiol biosynthesis BshC N-terminal Rossmann-like" evidence="3">
    <location>
        <begin position="19"/>
        <end position="386"/>
    </location>
</feature>
<reference evidence="5 8" key="1">
    <citation type="submission" date="2015-11" db="EMBL/GenBank/DDBJ databases">
        <authorList>
            <person name="Varghese N."/>
        </authorList>
    </citation>
    <scope>NUCLEOTIDE SEQUENCE [LARGE SCALE GENOMIC DNA]</scope>
    <source>
        <strain evidence="5 8">JGI-8</strain>
    </source>
</reference>
<evidence type="ECO:0000313" key="5">
    <source>
        <dbReference type="EMBL" id="CUS92475.1"/>
    </source>
</evidence>
<dbReference type="EMBL" id="FAOP01000011">
    <property type="protein sequence ID" value="CUU08870.1"/>
    <property type="molecule type" value="Genomic_DNA"/>
</dbReference>
<dbReference type="STRING" id="1633631.GCA_001442925_02203"/>
<evidence type="ECO:0000313" key="6">
    <source>
        <dbReference type="EMBL" id="CUU08870.1"/>
    </source>
</evidence>